<evidence type="ECO:0000256" key="1">
    <source>
        <dbReference type="SAM" id="MobiDB-lite"/>
    </source>
</evidence>
<dbReference type="EMBL" id="QZAS01000001">
    <property type="protein sequence ID" value="THX18081.1"/>
    <property type="molecule type" value="Genomic_DNA"/>
</dbReference>
<dbReference type="CDD" id="cd09917">
    <property type="entry name" value="F-box_SF"/>
    <property type="match status" value="1"/>
</dbReference>
<accession>A0A4S9DC55</accession>
<protein>
    <submittedName>
        <fullName evidence="2">Uncharacterized protein</fullName>
    </submittedName>
</protein>
<dbReference type="AlphaFoldDB" id="A0A4S9DC55"/>
<dbReference type="InterPro" id="IPR032675">
    <property type="entry name" value="LRR_dom_sf"/>
</dbReference>
<gene>
    <name evidence="2" type="ORF">D6D13_00375</name>
</gene>
<feature type="compositionally biased region" description="Acidic residues" evidence="1">
    <location>
        <begin position="539"/>
        <end position="566"/>
    </location>
</feature>
<organism evidence="2">
    <name type="scientific">Aureobasidium pullulans</name>
    <name type="common">Black yeast</name>
    <name type="synonym">Pullularia pullulans</name>
    <dbReference type="NCBI Taxonomy" id="5580"/>
    <lineage>
        <taxon>Eukaryota</taxon>
        <taxon>Fungi</taxon>
        <taxon>Dikarya</taxon>
        <taxon>Ascomycota</taxon>
        <taxon>Pezizomycotina</taxon>
        <taxon>Dothideomycetes</taxon>
        <taxon>Dothideomycetidae</taxon>
        <taxon>Dothideales</taxon>
        <taxon>Saccotheciaceae</taxon>
        <taxon>Aureobasidium</taxon>
    </lineage>
</organism>
<reference evidence="2" key="1">
    <citation type="submission" date="2018-10" db="EMBL/GenBank/DDBJ databases">
        <title>Fifty Aureobasidium pullulans genomes reveal a recombining polyextremotolerant generalist.</title>
        <authorList>
            <person name="Gostincar C."/>
            <person name="Turk M."/>
            <person name="Zajc J."/>
            <person name="Gunde-Cimerman N."/>
        </authorList>
    </citation>
    <scope>NUCLEOTIDE SEQUENCE [LARGE SCALE GENOMIC DNA]</scope>
    <source>
        <strain evidence="2">EXF-10085</strain>
    </source>
</reference>
<sequence length="586" mass="67815">MVNLPNEILLEVVRNYPTFTRLRHPDDVLEQYNLVKNTLASLCLVSKSWRDIAQPLLYRAYIKTEKNDPNQDEDEYDAAKIDAMEERGEDTSELTDEEMGFTGQRKPIQLEKFIRTMIERPDLAAEVECLSISNYWDEIASIERRFGRTDVNAALGEMMVEASKRVPPQEIKWNWRSSEWQESWRDDLREGDEVAEVALLMFLLPNIRWLDLGTSSADYGIQVQDIWRQLLGSQSKAKVEHHGQEQEIEADFLSQTGNPAILSRLEYFSARADSFLYKDAPTINTVSEILTIPSLKSFYGFGLQEEHWSYNVRLPLGHLKELFFNECRVSEEVLITLVDSCEQLESLDVAFSYYTDEISLSARFIYALARCKETLKELTLFLPDECDSRSRRELFINAPFDLRRLANLDTLSFDYDILFQERHPDPEPDHPDNVKFPHNLPESIERLNVENCRLDEDMARHAASLVATKQKYNKLKFVEFNFKTLEPVNDRERDQVSGMSLTAGVYQALGRKLSIVSDDDKVVVPHPAFDPRNRRQSDQEDGWSDMDEDEDEDEDEEMGDNDDGNVDPDQGRYDLRPRRGSAMAPT</sequence>
<comment type="caution">
    <text evidence="2">The sequence shown here is derived from an EMBL/GenBank/DDBJ whole genome shotgun (WGS) entry which is preliminary data.</text>
</comment>
<feature type="compositionally biased region" description="Basic and acidic residues" evidence="1">
    <location>
        <begin position="523"/>
        <end position="538"/>
    </location>
</feature>
<evidence type="ECO:0000313" key="2">
    <source>
        <dbReference type="EMBL" id="THX18081.1"/>
    </source>
</evidence>
<dbReference type="Gene3D" id="3.80.10.10">
    <property type="entry name" value="Ribonuclease Inhibitor"/>
    <property type="match status" value="1"/>
</dbReference>
<dbReference type="SUPFAM" id="SSF52047">
    <property type="entry name" value="RNI-like"/>
    <property type="match status" value="1"/>
</dbReference>
<proteinExistence type="predicted"/>
<feature type="region of interest" description="Disordered" evidence="1">
    <location>
        <begin position="523"/>
        <end position="586"/>
    </location>
</feature>
<name>A0A4S9DC55_AURPU</name>